<gene>
    <name evidence="2" type="ORF">PHABIO_337</name>
</gene>
<dbReference type="EMBL" id="MF042360">
    <property type="protein sequence ID" value="ARV76968.1"/>
    <property type="molecule type" value="Genomic_DNA"/>
</dbReference>
<evidence type="ECO:0000313" key="2">
    <source>
        <dbReference type="EMBL" id="ARV76968.1"/>
    </source>
</evidence>
<dbReference type="Proteomes" id="UP000225448">
    <property type="component" value="Segment"/>
</dbReference>
<evidence type="ECO:0000313" key="3">
    <source>
        <dbReference type="Proteomes" id="UP000225448"/>
    </source>
</evidence>
<sequence>MSIRASLKRLSKYAKKRRYAALITNLAINGLPIKGKRMSEKQKKGEKITELQEMVDNQAIQLADAAKLLGTLKRDVEELKKTVADLKQVCSLGQ</sequence>
<protein>
    <submittedName>
        <fullName evidence="2">Uncharacterized protein</fullName>
    </submittedName>
</protein>
<reference evidence="2 3" key="1">
    <citation type="submission" date="2017-05" db="EMBL/GenBank/DDBJ databases">
        <authorList>
            <person name="Song R."/>
            <person name="Chenine A.L."/>
            <person name="Ruprecht R.M."/>
        </authorList>
    </citation>
    <scope>NUCLEOTIDE SEQUENCE [LARGE SCALE GENOMIC DNA]</scope>
</reference>
<feature type="coiled-coil region" evidence="1">
    <location>
        <begin position="62"/>
        <end position="89"/>
    </location>
</feature>
<accession>A0A1Y0T0F5</accession>
<keyword evidence="3" id="KW-1185">Reference proteome</keyword>
<keyword evidence="1" id="KW-0175">Coiled coil</keyword>
<organism evidence="2 3">
    <name type="scientific">Pseudomonas phage Phabio</name>
    <dbReference type="NCBI Taxonomy" id="2006668"/>
    <lineage>
        <taxon>Viruses</taxon>
        <taxon>Duplodnaviria</taxon>
        <taxon>Heunggongvirae</taxon>
        <taxon>Uroviricota</taxon>
        <taxon>Caudoviricetes</taxon>
        <taxon>Chimalliviridae</taxon>
        <taxon>Phabiovirus</taxon>
        <taxon>Phabiovirus phabio</taxon>
    </lineage>
</organism>
<evidence type="ECO:0000256" key="1">
    <source>
        <dbReference type="SAM" id="Coils"/>
    </source>
</evidence>
<proteinExistence type="predicted"/>
<name>A0A1Y0T0F5_9CAUD</name>